<evidence type="ECO:0000313" key="5">
    <source>
        <dbReference type="Proteomes" id="UP001208186"/>
    </source>
</evidence>
<organism evidence="4 6">
    <name type="scientific">Halapricum hydrolyticum</name>
    <dbReference type="NCBI Taxonomy" id="2979991"/>
    <lineage>
        <taxon>Archaea</taxon>
        <taxon>Methanobacteriati</taxon>
        <taxon>Methanobacteriota</taxon>
        <taxon>Stenosarchaea group</taxon>
        <taxon>Halobacteria</taxon>
        <taxon>Halobacteriales</taxon>
        <taxon>Haloarculaceae</taxon>
        <taxon>Halapricum</taxon>
    </lineage>
</organism>
<dbReference type="Pfam" id="PF13588">
    <property type="entry name" value="HSDR_N_2"/>
    <property type="match status" value="1"/>
</dbReference>
<name>A0AAE3LDZ6_9EURY</name>
<feature type="domain" description="Type I restriction enzyme R protein N-terminal" evidence="2">
    <location>
        <begin position="47"/>
        <end position="124"/>
    </location>
</feature>
<keyword evidence="5" id="KW-1185">Reference proteome</keyword>
<sequence length="390" mass="43480">MNRDAVREYIEQSESVLDSSPQMDEANTKAAVLRDFLDLLDWQIPQDTQLEYSVEAFGNTYKVDYALILEGTPVAFLEAKGADTALTDDHEEQLSSYMTNKNVTYGILTNGKQYRFFQRRVDASNVDVQRVGDVALKDLPNRLPVLKAYQKDAIESGESSKILGRINELRKARRTLEADKDGLAVELSNTLADEVSESISSLAETQAKELIDRLVEDIESEIDADGGGSGSSTDGPTGSGNDGSIEPRQNHVVGKIRRNELEGDGEAKVAVFPTKESGLPFLKENNAWAFVRIGSEFEYVAMYVTGDVRQVKYFAKVKDVVPPSEADLERPPLSYVERNEISEDKMVVRFEPESLYELEDPVPYETKYPQSLQYTTLGALRSAETTDDML</sequence>
<proteinExistence type="predicted"/>
<dbReference type="EMBL" id="JAOPKD010000001">
    <property type="protein sequence ID" value="MCU4725791.1"/>
    <property type="molecule type" value="Genomic_DNA"/>
</dbReference>
<evidence type="ECO:0000259" key="2">
    <source>
        <dbReference type="Pfam" id="PF13588"/>
    </source>
</evidence>
<dbReference type="EMBL" id="JAOPKC010000001">
    <property type="protein sequence ID" value="MCU4716604.1"/>
    <property type="molecule type" value="Genomic_DNA"/>
</dbReference>
<dbReference type="Proteomes" id="UP001208186">
    <property type="component" value="Unassembled WGS sequence"/>
</dbReference>
<evidence type="ECO:0000313" key="4">
    <source>
        <dbReference type="EMBL" id="MCU4725791.1"/>
    </source>
</evidence>
<dbReference type="RefSeq" id="WP_315907371.1">
    <property type="nucleotide sequence ID" value="NZ_JAOPKC010000001.1"/>
</dbReference>
<dbReference type="AlphaFoldDB" id="A0AAE3LDZ6"/>
<gene>
    <name evidence="4" type="ORF">OB914_02235</name>
    <name evidence="3" type="ORF">OB916_00785</name>
</gene>
<dbReference type="Proteomes" id="UP001209746">
    <property type="component" value="Unassembled WGS sequence"/>
</dbReference>
<reference evidence="4" key="1">
    <citation type="submission" date="2023-02" db="EMBL/GenBank/DDBJ databases">
        <title>Enrichment on poylsaccharides allowed isolation of novel metabolic and taxonomic groups of Haloarchaea.</title>
        <authorList>
            <person name="Sorokin D.Y."/>
            <person name="Elcheninov A.G."/>
            <person name="Khizhniak T.V."/>
            <person name="Kolganova T.V."/>
            <person name="Kublanov I.V."/>
        </authorList>
    </citation>
    <scope>NUCLEOTIDE SEQUENCE</scope>
    <source>
        <strain evidence="3 5">HArc-curdl5-1</strain>
        <strain evidence="4">HArc-curdl7</strain>
    </source>
</reference>
<dbReference type="InterPro" id="IPR029464">
    <property type="entry name" value="HSDR_N"/>
</dbReference>
<evidence type="ECO:0000256" key="1">
    <source>
        <dbReference type="SAM" id="MobiDB-lite"/>
    </source>
</evidence>
<accession>A0AAE3LDZ6</accession>
<protein>
    <submittedName>
        <fullName evidence="4">Type I restriction enzyme HsdR N-terminal domain-containing protein</fullName>
    </submittedName>
</protein>
<comment type="caution">
    <text evidence="4">The sequence shown here is derived from an EMBL/GenBank/DDBJ whole genome shotgun (WGS) entry which is preliminary data.</text>
</comment>
<evidence type="ECO:0000313" key="6">
    <source>
        <dbReference type="Proteomes" id="UP001209746"/>
    </source>
</evidence>
<dbReference type="Gene3D" id="3.90.1570.30">
    <property type="match status" value="1"/>
</dbReference>
<evidence type="ECO:0000313" key="3">
    <source>
        <dbReference type="EMBL" id="MCU4716604.1"/>
    </source>
</evidence>
<feature type="region of interest" description="Disordered" evidence="1">
    <location>
        <begin position="221"/>
        <end position="259"/>
    </location>
</feature>